<evidence type="ECO:0000313" key="2">
    <source>
        <dbReference type="Proteomes" id="UP001060085"/>
    </source>
</evidence>
<accession>A0ACC0ANJ2</accession>
<protein>
    <submittedName>
        <fullName evidence="1">Uncharacterized protein</fullName>
    </submittedName>
</protein>
<proteinExistence type="predicted"/>
<evidence type="ECO:0000313" key="1">
    <source>
        <dbReference type="EMBL" id="KAI5662533.1"/>
    </source>
</evidence>
<gene>
    <name evidence="1" type="ORF">M9H77_21856</name>
</gene>
<sequence length="420" mass="48345">MKNCGKSVLASCDDLDIIDCDVFNSCDTFRLSFIVGFYGVLTHIFLNIVVTKLCNEHLLVGTMVRFEEDAFELYNGYAYKLGFSIHKGRQMSKAGSDIKCLKQFIYYKEGKKCNKEKVNKCYSKIDVRTNCKAMIEFRLNNESSWTMSKHDINYNHELYLENQRHLMRSQRADSGVSIVAGLRVSMNQVEVHRTLSSQSSETNNHAISRRLSKMSTLCDSYQIFVEVIFNGEATTNIEDFRCNQGCVEMRWTKNIVLSRRSTRIDNIKKVNKKDIGISSVWRRQMIRKFSDLISAKNEEASSNIKYPIDSHAKRERNIRKKSIVEIWCNQAKGRRKNALMMSASRTKMTVQSCDMCSNIVEKWEAARNLSVRILYPRVYLAISFNNLVISKESMDAHPISFTAFGPGSIFQQQHGLAYIT</sequence>
<dbReference type="EMBL" id="CM044705">
    <property type="protein sequence ID" value="KAI5662533.1"/>
    <property type="molecule type" value="Genomic_DNA"/>
</dbReference>
<reference evidence="2" key="1">
    <citation type="journal article" date="2023" name="Nat. Plants">
        <title>Single-cell RNA sequencing provides a high-resolution roadmap for understanding the multicellular compartmentation of specialized metabolism.</title>
        <authorList>
            <person name="Sun S."/>
            <person name="Shen X."/>
            <person name="Li Y."/>
            <person name="Li Y."/>
            <person name="Wang S."/>
            <person name="Li R."/>
            <person name="Zhang H."/>
            <person name="Shen G."/>
            <person name="Guo B."/>
            <person name="Wei J."/>
            <person name="Xu J."/>
            <person name="St-Pierre B."/>
            <person name="Chen S."/>
            <person name="Sun C."/>
        </authorList>
    </citation>
    <scope>NUCLEOTIDE SEQUENCE [LARGE SCALE GENOMIC DNA]</scope>
</reference>
<comment type="caution">
    <text evidence="1">The sequence shown here is derived from an EMBL/GenBank/DDBJ whole genome shotgun (WGS) entry which is preliminary data.</text>
</comment>
<dbReference type="Proteomes" id="UP001060085">
    <property type="component" value="Linkage Group LG05"/>
</dbReference>
<name>A0ACC0ANJ2_CATRO</name>
<organism evidence="1 2">
    <name type="scientific">Catharanthus roseus</name>
    <name type="common">Madagascar periwinkle</name>
    <name type="synonym">Vinca rosea</name>
    <dbReference type="NCBI Taxonomy" id="4058"/>
    <lineage>
        <taxon>Eukaryota</taxon>
        <taxon>Viridiplantae</taxon>
        <taxon>Streptophyta</taxon>
        <taxon>Embryophyta</taxon>
        <taxon>Tracheophyta</taxon>
        <taxon>Spermatophyta</taxon>
        <taxon>Magnoliopsida</taxon>
        <taxon>eudicotyledons</taxon>
        <taxon>Gunneridae</taxon>
        <taxon>Pentapetalae</taxon>
        <taxon>asterids</taxon>
        <taxon>lamiids</taxon>
        <taxon>Gentianales</taxon>
        <taxon>Apocynaceae</taxon>
        <taxon>Rauvolfioideae</taxon>
        <taxon>Vinceae</taxon>
        <taxon>Catharanthinae</taxon>
        <taxon>Catharanthus</taxon>
    </lineage>
</organism>
<keyword evidence="2" id="KW-1185">Reference proteome</keyword>